<evidence type="ECO:0000313" key="1">
    <source>
        <dbReference type="EMBL" id="KAK9533764.1"/>
    </source>
</evidence>
<protein>
    <submittedName>
        <fullName evidence="1">Uncharacterized protein</fullName>
    </submittedName>
</protein>
<gene>
    <name evidence="1" type="ORF">VZT92_008863</name>
</gene>
<evidence type="ECO:0000313" key="2">
    <source>
        <dbReference type="Proteomes" id="UP001488805"/>
    </source>
</evidence>
<keyword evidence="2" id="KW-1185">Reference proteome</keyword>
<proteinExistence type="predicted"/>
<dbReference type="Proteomes" id="UP001488805">
    <property type="component" value="Unassembled WGS sequence"/>
</dbReference>
<accession>A0AAW1FGK8</accession>
<organism evidence="1 2">
    <name type="scientific">Zoarces viviparus</name>
    <name type="common">Viviparous eelpout</name>
    <name type="synonym">Blennius viviparus</name>
    <dbReference type="NCBI Taxonomy" id="48416"/>
    <lineage>
        <taxon>Eukaryota</taxon>
        <taxon>Metazoa</taxon>
        <taxon>Chordata</taxon>
        <taxon>Craniata</taxon>
        <taxon>Vertebrata</taxon>
        <taxon>Euteleostomi</taxon>
        <taxon>Actinopterygii</taxon>
        <taxon>Neopterygii</taxon>
        <taxon>Teleostei</taxon>
        <taxon>Neoteleostei</taxon>
        <taxon>Acanthomorphata</taxon>
        <taxon>Eupercaria</taxon>
        <taxon>Perciformes</taxon>
        <taxon>Cottioidei</taxon>
        <taxon>Zoarcales</taxon>
        <taxon>Zoarcidae</taxon>
        <taxon>Zoarcinae</taxon>
        <taxon>Zoarces</taxon>
    </lineage>
</organism>
<sequence>MGNYLDDVSRRNGIRAEREKEKKLDDFRKKLTNGPDMTIDNSVVIFTSLSASDGLRQHYEKRKMKAGDCAPDWIKSLAEKMAGFTSAPVLAGLGALAVAVYIDIISFSPPEESMKNALRSVFADEKASEVWDQIDECLKRCVMHLCDINKLKGDIERIEYLLSAALTKLKNSMVRDGHMSSSALKAWVNGAAFHIQMLIHLVRLGGIRTCNPVETLLSTYQSDLEKLLTEHKKMVWAKCKYKDIYIYLEIRLRFLVDEDSVRHDVEENIPVEKYFEVYYDRRYGRQKVEIQLYFRDVSQNLQKLVDQRGSFNVQ</sequence>
<name>A0AAW1FGK8_ZOAVI</name>
<dbReference type="AlphaFoldDB" id="A0AAW1FGK8"/>
<comment type="caution">
    <text evidence="1">The sequence shown here is derived from an EMBL/GenBank/DDBJ whole genome shotgun (WGS) entry which is preliminary data.</text>
</comment>
<dbReference type="EMBL" id="JBCEZU010000067">
    <property type="protein sequence ID" value="KAK9533764.1"/>
    <property type="molecule type" value="Genomic_DNA"/>
</dbReference>
<reference evidence="1 2" key="1">
    <citation type="journal article" date="2024" name="Genome Biol. Evol.">
        <title>Chromosome-level genome assembly of the viviparous eelpout Zoarces viviparus.</title>
        <authorList>
            <person name="Fuhrmann N."/>
            <person name="Brasseur M.V."/>
            <person name="Bakowski C.E."/>
            <person name="Podsiadlowski L."/>
            <person name="Prost S."/>
            <person name="Krehenwinkel H."/>
            <person name="Mayer C."/>
        </authorList>
    </citation>
    <scope>NUCLEOTIDE SEQUENCE [LARGE SCALE GENOMIC DNA]</scope>
    <source>
        <strain evidence="1">NO-MEL_2022_Ind0_liver</strain>
    </source>
</reference>